<dbReference type="Proteomes" id="UP001595625">
    <property type="component" value="Unassembled WGS sequence"/>
</dbReference>
<comment type="caution">
    <text evidence="1">The sequence shown here is derived from an EMBL/GenBank/DDBJ whole genome shotgun (WGS) entry which is preliminary data.</text>
</comment>
<organism evidence="1 2">
    <name type="scientific">Planomicrobium okeanokoites</name>
    <name type="common">Planococcus okeanokoites</name>
    <name type="synonym">Flavobacterium okeanokoites</name>
    <dbReference type="NCBI Taxonomy" id="244"/>
    <lineage>
        <taxon>Bacteria</taxon>
        <taxon>Bacillati</taxon>
        <taxon>Bacillota</taxon>
        <taxon>Bacilli</taxon>
        <taxon>Bacillales</taxon>
        <taxon>Caryophanaceae</taxon>
        <taxon>Planomicrobium</taxon>
    </lineage>
</organism>
<keyword evidence="2" id="KW-1185">Reference proteome</keyword>
<sequence length="97" mass="10778">MKKKVAELKIGDQVQLFTKLIPVPVPYEVILIEVWRDTNTVSGLHLKNPDGDKKMFSFLDGDLEMTMWTGYDVGSSYTENNKCAHCGNTVNGKGATV</sequence>
<reference evidence="2" key="1">
    <citation type="journal article" date="2019" name="Int. J. Syst. Evol. Microbiol.">
        <title>The Global Catalogue of Microorganisms (GCM) 10K type strain sequencing project: providing services to taxonomists for standard genome sequencing and annotation.</title>
        <authorList>
            <consortium name="The Broad Institute Genomics Platform"/>
            <consortium name="The Broad Institute Genome Sequencing Center for Infectious Disease"/>
            <person name="Wu L."/>
            <person name="Ma J."/>
        </authorList>
    </citation>
    <scope>NUCLEOTIDE SEQUENCE [LARGE SCALE GENOMIC DNA]</scope>
    <source>
        <strain evidence="2">CCM 320</strain>
    </source>
</reference>
<proteinExistence type="predicted"/>
<gene>
    <name evidence="1" type="ORF">ACFOEJ_16700</name>
</gene>
<dbReference type="RefSeq" id="WP_117312564.1">
    <property type="nucleotide sequence ID" value="NZ_JBHRUJ010000030.1"/>
</dbReference>
<protein>
    <submittedName>
        <fullName evidence="1">Uncharacterized protein</fullName>
    </submittedName>
</protein>
<accession>A0ABV7KTG1</accession>
<name>A0ABV7KTG1_PLAOK</name>
<evidence type="ECO:0000313" key="2">
    <source>
        <dbReference type="Proteomes" id="UP001595625"/>
    </source>
</evidence>
<evidence type="ECO:0000313" key="1">
    <source>
        <dbReference type="EMBL" id="MFC3212709.1"/>
    </source>
</evidence>
<dbReference type="EMBL" id="JBHRUJ010000030">
    <property type="protein sequence ID" value="MFC3212709.1"/>
    <property type="molecule type" value="Genomic_DNA"/>
</dbReference>